<feature type="domain" description="Thioesterase" evidence="3">
    <location>
        <begin position="51"/>
        <end position="126"/>
    </location>
</feature>
<evidence type="ECO:0000259" key="3">
    <source>
        <dbReference type="Pfam" id="PF03061"/>
    </source>
</evidence>
<dbReference type="OrthoDB" id="9813282at2"/>
<dbReference type="SUPFAM" id="SSF54637">
    <property type="entry name" value="Thioesterase/thiol ester dehydrase-isomerase"/>
    <property type="match status" value="1"/>
</dbReference>
<dbReference type="EMBL" id="AP018560">
    <property type="protein sequence ID" value="BBD79530.1"/>
    <property type="molecule type" value="Genomic_DNA"/>
</dbReference>
<dbReference type="InterPro" id="IPR029069">
    <property type="entry name" value="HotDog_dom_sf"/>
</dbReference>
<reference evidence="5" key="1">
    <citation type="submission" date="2018-04" db="EMBL/GenBank/DDBJ databases">
        <authorList>
            <person name="Watanabe M."/>
            <person name="Kojima H."/>
        </authorList>
    </citation>
    <scope>NUCLEOTIDE SEQUENCE [LARGE SCALE GENOMIC DNA]</scope>
    <source>
        <strain evidence="5">Dysh456</strain>
    </source>
</reference>
<proteinExistence type="inferred from homology"/>
<dbReference type="PANTHER" id="PTHR21660">
    <property type="entry name" value="THIOESTERASE SUPERFAMILY MEMBER-RELATED"/>
    <property type="match status" value="1"/>
</dbReference>
<evidence type="ECO:0000256" key="1">
    <source>
        <dbReference type="ARBA" id="ARBA00008324"/>
    </source>
</evidence>
<evidence type="ECO:0000256" key="2">
    <source>
        <dbReference type="ARBA" id="ARBA00022801"/>
    </source>
</evidence>
<dbReference type="InterPro" id="IPR003736">
    <property type="entry name" value="PAAI_dom"/>
</dbReference>
<dbReference type="KEGG" id="rbd:ALSL_0865"/>
<evidence type="ECO:0000313" key="4">
    <source>
        <dbReference type="EMBL" id="BBD79530.1"/>
    </source>
</evidence>
<name>A0A2Z6E3A4_9GAMM</name>
<evidence type="ECO:0000313" key="5">
    <source>
        <dbReference type="Proteomes" id="UP000270530"/>
    </source>
</evidence>
<dbReference type="Gene3D" id="3.10.129.10">
    <property type="entry name" value="Hotdog Thioesterase"/>
    <property type="match status" value="1"/>
</dbReference>
<dbReference type="InterPro" id="IPR006683">
    <property type="entry name" value="Thioestr_dom"/>
</dbReference>
<dbReference type="GO" id="GO:0047617">
    <property type="term" value="F:fatty acyl-CoA hydrolase activity"/>
    <property type="evidence" value="ECO:0007669"/>
    <property type="project" value="InterPro"/>
</dbReference>
<organism evidence="4 5">
    <name type="scientific">Aerosticca soli</name>
    <dbReference type="NCBI Taxonomy" id="2010829"/>
    <lineage>
        <taxon>Bacteria</taxon>
        <taxon>Pseudomonadati</taxon>
        <taxon>Pseudomonadota</taxon>
        <taxon>Gammaproteobacteria</taxon>
        <taxon>Lysobacterales</taxon>
        <taxon>Rhodanobacteraceae</taxon>
        <taxon>Aerosticca</taxon>
    </lineage>
</organism>
<dbReference type="PANTHER" id="PTHR21660:SF1">
    <property type="entry name" value="ACYL-COENZYME A THIOESTERASE 13"/>
    <property type="match status" value="1"/>
</dbReference>
<sequence length="138" mass="15049">MNGAELAALPERIRSVLTAACTHELELAFLRIADGRSEARWMPPRRFLNGHGVIQGGFIAAVCDLAMAAAVASQLPEGRLFTSINLSLTYHRPVLPADYEVHGRLLRLGRRTAYAEAELRQQDRLVTSANGSLLLAAD</sequence>
<gene>
    <name evidence="4" type="ORF">ALSL_0865</name>
</gene>
<dbReference type="Pfam" id="PF03061">
    <property type="entry name" value="4HBT"/>
    <property type="match status" value="1"/>
</dbReference>
<dbReference type="InterPro" id="IPR039298">
    <property type="entry name" value="ACOT13"/>
</dbReference>
<protein>
    <recommendedName>
        <fullName evidence="3">Thioesterase domain-containing protein</fullName>
    </recommendedName>
</protein>
<dbReference type="Proteomes" id="UP000270530">
    <property type="component" value="Chromosome"/>
</dbReference>
<dbReference type="RefSeq" id="WP_126536757.1">
    <property type="nucleotide sequence ID" value="NZ_AP018560.1"/>
</dbReference>
<dbReference type="NCBIfam" id="TIGR00369">
    <property type="entry name" value="unchar_dom_1"/>
    <property type="match status" value="1"/>
</dbReference>
<keyword evidence="5" id="KW-1185">Reference proteome</keyword>
<keyword evidence="2" id="KW-0378">Hydrolase</keyword>
<dbReference type="AlphaFoldDB" id="A0A2Z6E3A4"/>
<accession>A0A2Z6E3A4</accession>
<reference evidence="5" key="2">
    <citation type="submission" date="2018-06" db="EMBL/GenBank/DDBJ databases">
        <title>Genome sequence of Rhodanobacteraceae bacterium strain Dysh456.</title>
        <authorList>
            <person name="Fukui M."/>
        </authorList>
    </citation>
    <scope>NUCLEOTIDE SEQUENCE [LARGE SCALE GENOMIC DNA]</scope>
    <source>
        <strain evidence="5">Dysh456</strain>
    </source>
</reference>
<comment type="similarity">
    <text evidence="1">Belongs to the thioesterase PaaI family.</text>
</comment>
<dbReference type="CDD" id="cd03443">
    <property type="entry name" value="PaaI_thioesterase"/>
    <property type="match status" value="1"/>
</dbReference>